<proteinExistence type="predicted"/>
<protein>
    <submittedName>
        <fullName evidence="1">Uncharacterized protein</fullName>
    </submittedName>
</protein>
<name>A0AA40A4P2_9PEZI</name>
<dbReference type="RefSeq" id="XP_060292575.1">
    <property type="nucleotide sequence ID" value="XM_060442515.1"/>
</dbReference>
<organism evidence="1 2">
    <name type="scientific">Lasiosphaeria miniovina</name>
    <dbReference type="NCBI Taxonomy" id="1954250"/>
    <lineage>
        <taxon>Eukaryota</taxon>
        <taxon>Fungi</taxon>
        <taxon>Dikarya</taxon>
        <taxon>Ascomycota</taxon>
        <taxon>Pezizomycotina</taxon>
        <taxon>Sordariomycetes</taxon>
        <taxon>Sordariomycetidae</taxon>
        <taxon>Sordariales</taxon>
        <taxon>Lasiosphaeriaceae</taxon>
        <taxon>Lasiosphaeria</taxon>
    </lineage>
</organism>
<sequence>MVFLLYPPSTWTGTLAASDVGSSSLLIAATFRPAQHFFHGLRGNRFPNSGCRPLAAGACPPVCGLSLWLAAVVRVQPSPVQSFQLIPQLLHLATRASRCTSFNSAFALECRLCIYVGARIECCIVLI</sequence>
<dbReference type="GeneID" id="85325785"/>
<dbReference type="EMBL" id="JAUIRO010000006">
    <property type="protein sequence ID" value="KAK0709271.1"/>
    <property type="molecule type" value="Genomic_DNA"/>
</dbReference>
<reference evidence="1" key="1">
    <citation type="submission" date="2023-06" db="EMBL/GenBank/DDBJ databases">
        <title>Genome-scale phylogeny and comparative genomics of the fungal order Sordariales.</title>
        <authorList>
            <consortium name="Lawrence Berkeley National Laboratory"/>
            <person name="Hensen N."/>
            <person name="Bonometti L."/>
            <person name="Westerberg I."/>
            <person name="Brannstrom I.O."/>
            <person name="Guillou S."/>
            <person name="Cros-Aarteil S."/>
            <person name="Calhoun S."/>
            <person name="Haridas S."/>
            <person name="Kuo A."/>
            <person name="Mondo S."/>
            <person name="Pangilinan J."/>
            <person name="Riley R."/>
            <person name="LaButti K."/>
            <person name="Andreopoulos B."/>
            <person name="Lipzen A."/>
            <person name="Chen C."/>
            <person name="Yanf M."/>
            <person name="Daum C."/>
            <person name="Ng V."/>
            <person name="Clum A."/>
            <person name="Steindorff A."/>
            <person name="Ohm R."/>
            <person name="Martin F."/>
            <person name="Silar P."/>
            <person name="Natvig D."/>
            <person name="Lalanne C."/>
            <person name="Gautier V."/>
            <person name="Ament-velasquez S.L."/>
            <person name="Kruys A."/>
            <person name="Hutchinson M.I."/>
            <person name="Powell A.J."/>
            <person name="Barry K."/>
            <person name="Miller A.N."/>
            <person name="Grigoriev I.V."/>
            <person name="Debuchy R."/>
            <person name="Gladieux P."/>
            <person name="Thoren M.H."/>
            <person name="Johannesson H."/>
        </authorList>
    </citation>
    <scope>NUCLEOTIDE SEQUENCE</scope>
    <source>
        <strain evidence="1">SMH2392-1A</strain>
    </source>
</reference>
<dbReference type="Proteomes" id="UP001172101">
    <property type="component" value="Unassembled WGS sequence"/>
</dbReference>
<keyword evidence="2" id="KW-1185">Reference proteome</keyword>
<evidence type="ECO:0000313" key="2">
    <source>
        <dbReference type="Proteomes" id="UP001172101"/>
    </source>
</evidence>
<evidence type="ECO:0000313" key="1">
    <source>
        <dbReference type="EMBL" id="KAK0709271.1"/>
    </source>
</evidence>
<gene>
    <name evidence="1" type="ORF">B0T26DRAFT_721016</name>
</gene>
<accession>A0AA40A4P2</accession>
<dbReference type="AlphaFoldDB" id="A0AA40A4P2"/>
<comment type="caution">
    <text evidence="1">The sequence shown here is derived from an EMBL/GenBank/DDBJ whole genome shotgun (WGS) entry which is preliminary data.</text>
</comment>